<dbReference type="Pfam" id="PF00563">
    <property type="entry name" value="EAL"/>
    <property type="match status" value="1"/>
</dbReference>
<keyword evidence="1" id="KW-1133">Transmembrane helix</keyword>
<dbReference type="Pfam" id="PF08448">
    <property type="entry name" value="PAS_4"/>
    <property type="match status" value="1"/>
</dbReference>
<dbReference type="PROSITE" id="PS50883">
    <property type="entry name" value="EAL"/>
    <property type="match status" value="1"/>
</dbReference>
<dbReference type="InterPro" id="IPR052155">
    <property type="entry name" value="Biofilm_reg_signaling"/>
</dbReference>
<dbReference type="InterPro" id="IPR043128">
    <property type="entry name" value="Rev_trsase/Diguanyl_cyclase"/>
</dbReference>
<dbReference type="PANTHER" id="PTHR44757:SF2">
    <property type="entry name" value="BIOFILM ARCHITECTURE MAINTENANCE PROTEIN MBAA"/>
    <property type="match status" value="1"/>
</dbReference>
<organism evidence="5">
    <name type="scientific">marine sediment metagenome</name>
    <dbReference type="NCBI Taxonomy" id="412755"/>
    <lineage>
        <taxon>unclassified sequences</taxon>
        <taxon>metagenomes</taxon>
        <taxon>ecological metagenomes</taxon>
    </lineage>
</organism>
<dbReference type="Pfam" id="PF00990">
    <property type="entry name" value="GGDEF"/>
    <property type="match status" value="1"/>
</dbReference>
<gene>
    <name evidence="5" type="ORF">LCGC14_0185310</name>
</gene>
<dbReference type="SUPFAM" id="SSF141868">
    <property type="entry name" value="EAL domain-like"/>
    <property type="match status" value="1"/>
</dbReference>
<dbReference type="InterPro" id="IPR029787">
    <property type="entry name" value="Nucleotide_cyclase"/>
</dbReference>
<feature type="domain" description="PAS" evidence="2">
    <location>
        <begin position="69"/>
        <end position="139"/>
    </location>
</feature>
<dbReference type="CDD" id="cd01949">
    <property type="entry name" value="GGDEF"/>
    <property type="match status" value="1"/>
</dbReference>
<dbReference type="CDD" id="cd01948">
    <property type="entry name" value="EAL"/>
    <property type="match status" value="1"/>
</dbReference>
<feature type="transmembrane region" description="Helical" evidence="1">
    <location>
        <begin position="36"/>
        <end position="55"/>
    </location>
</feature>
<dbReference type="InterPro" id="IPR035919">
    <property type="entry name" value="EAL_sf"/>
</dbReference>
<dbReference type="SMART" id="SM00267">
    <property type="entry name" value="GGDEF"/>
    <property type="match status" value="1"/>
</dbReference>
<dbReference type="Gene3D" id="3.20.20.450">
    <property type="entry name" value="EAL domain"/>
    <property type="match status" value="1"/>
</dbReference>
<dbReference type="Gene3D" id="3.30.450.20">
    <property type="entry name" value="PAS domain"/>
    <property type="match status" value="1"/>
</dbReference>
<dbReference type="InterPro" id="IPR001633">
    <property type="entry name" value="EAL_dom"/>
</dbReference>
<dbReference type="PANTHER" id="PTHR44757">
    <property type="entry name" value="DIGUANYLATE CYCLASE DGCP"/>
    <property type="match status" value="1"/>
</dbReference>
<feature type="domain" description="GGDEF" evidence="4">
    <location>
        <begin position="227"/>
        <end position="363"/>
    </location>
</feature>
<dbReference type="SUPFAM" id="SSF55073">
    <property type="entry name" value="Nucleotide cyclase"/>
    <property type="match status" value="1"/>
</dbReference>
<dbReference type="CDD" id="cd00130">
    <property type="entry name" value="PAS"/>
    <property type="match status" value="1"/>
</dbReference>
<dbReference type="PROSITE" id="PS50112">
    <property type="entry name" value="PAS"/>
    <property type="match status" value="1"/>
</dbReference>
<dbReference type="SUPFAM" id="SSF55785">
    <property type="entry name" value="PYP-like sensor domain (PAS domain)"/>
    <property type="match status" value="1"/>
</dbReference>
<dbReference type="AlphaFoldDB" id="A0A0F9UNN7"/>
<name>A0A0F9UNN7_9ZZZZ</name>
<proteinExistence type="predicted"/>
<evidence type="ECO:0008006" key="6">
    <source>
        <dbReference type="Google" id="ProtNLM"/>
    </source>
</evidence>
<protein>
    <recommendedName>
        <fullName evidence="6">Diguanylate cyclase/phosphodiesterase with PAS/PAC sensor(S)</fullName>
    </recommendedName>
</protein>
<dbReference type="InterPro" id="IPR035965">
    <property type="entry name" value="PAS-like_dom_sf"/>
</dbReference>
<dbReference type="FunFam" id="3.20.20.450:FF:000001">
    <property type="entry name" value="Cyclic di-GMP phosphodiesterase yahA"/>
    <property type="match status" value="1"/>
</dbReference>
<dbReference type="InterPro" id="IPR000160">
    <property type="entry name" value="GGDEF_dom"/>
</dbReference>
<evidence type="ECO:0000259" key="2">
    <source>
        <dbReference type="PROSITE" id="PS50112"/>
    </source>
</evidence>
<dbReference type="SMART" id="SM00052">
    <property type="entry name" value="EAL"/>
    <property type="match status" value="1"/>
</dbReference>
<evidence type="ECO:0000259" key="4">
    <source>
        <dbReference type="PROSITE" id="PS50887"/>
    </source>
</evidence>
<keyword evidence="1" id="KW-0812">Transmembrane</keyword>
<dbReference type="InterPro" id="IPR013656">
    <property type="entry name" value="PAS_4"/>
</dbReference>
<dbReference type="SMART" id="SM00091">
    <property type="entry name" value="PAS"/>
    <property type="match status" value="1"/>
</dbReference>
<evidence type="ECO:0000259" key="3">
    <source>
        <dbReference type="PROSITE" id="PS50883"/>
    </source>
</evidence>
<dbReference type="InterPro" id="IPR000014">
    <property type="entry name" value="PAS"/>
</dbReference>
<dbReference type="EMBL" id="LAZR01000076">
    <property type="protein sequence ID" value="KKN94715.1"/>
    <property type="molecule type" value="Genomic_DNA"/>
</dbReference>
<comment type="caution">
    <text evidence="5">The sequence shown here is derived from an EMBL/GenBank/DDBJ whole genome shotgun (WGS) entry which is preliminary data.</text>
</comment>
<reference evidence="5" key="1">
    <citation type="journal article" date="2015" name="Nature">
        <title>Complex archaea that bridge the gap between prokaryotes and eukaryotes.</title>
        <authorList>
            <person name="Spang A."/>
            <person name="Saw J.H."/>
            <person name="Jorgensen S.L."/>
            <person name="Zaremba-Niedzwiedzka K."/>
            <person name="Martijn J."/>
            <person name="Lind A.E."/>
            <person name="van Eijk R."/>
            <person name="Schleper C."/>
            <person name="Guy L."/>
            <person name="Ettema T.J."/>
        </authorList>
    </citation>
    <scope>NUCLEOTIDE SEQUENCE</scope>
</reference>
<feature type="domain" description="EAL" evidence="3">
    <location>
        <begin position="372"/>
        <end position="622"/>
    </location>
</feature>
<dbReference type="NCBIfam" id="TIGR00254">
    <property type="entry name" value="GGDEF"/>
    <property type="match status" value="1"/>
</dbReference>
<evidence type="ECO:0000256" key="1">
    <source>
        <dbReference type="SAM" id="Phobius"/>
    </source>
</evidence>
<dbReference type="Gene3D" id="3.30.70.270">
    <property type="match status" value="1"/>
</dbReference>
<accession>A0A0F9UNN7</accession>
<sequence length="622" mass="69445">MRPPSVEAISNAAMSASAATLPIDILRYVDNYLGRWSIALLAAFICLTLLVSLLFKHRMQHNRAQLQSNKEMLATILDSVDAYIYIKSPSLEYQYVNQRMCDLFGLSHDDIIGRRDEVFFDPGSAAEINQVDSDVLESGKKVTVEENNVLKGGARVRTFLSIKMPLVMSPGASPSLCGISTELTDYREMQSRTHYLAFYDSLTGLPNRRLLMESLTAALEHEEWAVSHSALLVIDLDNFRLVNDIQGHECGDQLLISVAEQLRQRLEPEATLARFSSDEFVVLVNNLGEQETEAALKAERIARHLLESIAQLRSSYALPVSASIGISLFSGSDHSMDSVLQQADMALQQAKSSGGNALSFFNTEMQTSVLERASLEADLHQALERNELALHYQVQVDHQGVTTGVEALLRWYHPQRGWVSPATFIPIAEENGLIVPIGYWVLRSACEQLAKWSHQAAYASLTISVNVSSVQFQQPEFVRDVEGLLAVTQAPPGRLVLEVTESLLMREPIRVRNTMLKLRAQGVRFALDDFGTGYSSLSYLKRLPLDELKIDQSFIHELLTDKTDAAIVDTTILLAVSLGLTVVAEGVERKEQLDWLKGHGCYRYQGYLFGRPTPIEYLFETY</sequence>
<dbReference type="PROSITE" id="PS50887">
    <property type="entry name" value="GGDEF"/>
    <property type="match status" value="1"/>
</dbReference>
<keyword evidence="1" id="KW-0472">Membrane</keyword>
<dbReference type="NCBIfam" id="TIGR00229">
    <property type="entry name" value="sensory_box"/>
    <property type="match status" value="1"/>
</dbReference>
<evidence type="ECO:0000313" key="5">
    <source>
        <dbReference type="EMBL" id="KKN94715.1"/>
    </source>
</evidence>